<dbReference type="EMBL" id="JXXE01000485">
    <property type="protein sequence ID" value="KIZ38904.1"/>
    <property type="molecule type" value="Genomic_DNA"/>
</dbReference>
<dbReference type="Pfam" id="PF14356">
    <property type="entry name" value="DUF4403"/>
    <property type="match status" value="1"/>
</dbReference>
<dbReference type="PATRIC" id="fig|1076.23.peg.5282"/>
<evidence type="ECO:0000313" key="1">
    <source>
        <dbReference type="EMBL" id="KIZ38904.1"/>
    </source>
</evidence>
<reference evidence="1 2" key="1">
    <citation type="submission" date="2014-11" db="EMBL/GenBank/DDBJ databases">
        <title>Genomics and ecophysiology of heterotrophic nitrogen fixing bacteria isolated from estuarine surface water.</title>
        <authorList>
            <person name="Bentzon-Tilia M."/>
            <person name="Severin I."/>
            <person name="Hansen L.H."/>
            <person name="Riemann L."/>
        </authorList>
    </citation>
    <scope>NUCLEOTIDE SEQUENCE [LARGE SCALE GENOMIC DNA]</scope>
    <source>
        <strain evidence="1 2">BAL398</strain>
    </source>
</reference>
<dbReference type="InterPro" id="IPR025515">
    <property type="entry name" value="DUF4403"/>
</dbReference>
<dbReference type="RefSeq" id="WP_044415716.1">
    <property type="nucleotide sequence ID" value="NZ_JXXE01000485.1"/>
</dbReference>
<gene>
    <name evidence="1" type="ORF">OO17_22225</name>
</gene>
<dbReference type="OrthoDB" id="8252144at2"/>
<evidence type="ECO:0000313" key="2">
    <source>
        <dbReference type="Proteomes" id="UP000032515"/>
    </source>
</evidence>
<organism evidence="1 2">
    <name type="scientific">Rhodopseudomonas palustris</name>
    <dbReference type="NCBI Taxonomy" id="1076"/>
    <lineage>
        <taxon>Bacteria</taxon>
        <taxon>Pseudomonadati</taxon>
        <taxon>Pseudomonadota</taxon>
        <taxon>Alphaproteobacteria</taxon>
        <taxon>Hyphomicrobiales</taxon>
        <taxon>Nitrobacteraceae</taxon>
        <taxon>Rhodopseudomonas</taxon>
    </lineage>
</organism>
<name>A0A0D7EDJ4_RHOPL</name>
<dbReference type="Proteomes" id="UP000032515">
    <property type="component" value="Unassembled WGS sequence"/>
</dbReference>
<proteinExistence type="predicted"/>
<dbReference type="AlphaFoldDB" id="A0A0D7EDJ4"/>
<sequence length="514" mass="54579">MRLRYILLGGAVLVVSFVASLKVMDWLAPRAVVNPPVLAALPPLPAVRSSTIVVPVSIPLTAIRDVVEHAAPRDFAGKANNPLSKIIKNADIAWTATRGPIKVSSAGGQMALAAPINGSLTAKGSLDSNTQGAVDNALGKLLGGKLAKQIGVKIKSFNANADIKGSIAITARPTLLPNWRVEPNLSAQVVLGDSNVAIAGARFNVPAQVKPAIDKAVNDQLAKLQQRFRDDTALERNARREWDQLCRSIPLQGASVPQGFWLELRPTRAIAAQPRIDSEALTLTLGIEADTRITNVETKPQCPFPASLDLVGPEAAGVKIAIPVDIPFSELGRIVEAQFAGKTFPEDGSDSVTVGDASVAASGDRLLISLKVKAKNSRSFFGFTGDATLHIWGKPVLDQAQQKLRLTDLELAVESEAAFGLVGNAARAAVPYLEKVLAEKAVFDLKPAAINAERRVGTMIADLNRNEDGLRIAAEISNLKLADLAFDANKIRVTTQAEGIVRVTITKLPAELKP</sequence>
<protein>
    <recommendedName>
        <fullName evidence="3">DUF4403 family protein</fullName>
    </recommendedName>
</protein>
<accession>A0A0D7EDJ4</accession>
<comment type="caution">
    <text evidence="1">The sequence shown here is derived from an EMBL/GenBank/DDBJ whole genome shotgun (WGS) entry which is preliminary data.</text>
</comment>
<evidence type="ECO:0008006" key="3">
    <source>
        <dbReference type="Google" id="ProtNLM"/>
    </source>
</evidence>